<feature type="region of interest" description="Disordered" evidence="1">
    <location>
        <begin position="1561"/>
        <end position="1685"/>
    </location>
</feature>
<feature type="compositionally biased region" description="Gly residues" evidence="1">
    <location>
        <begin position="229"/>
        <end position="238"/>
    </location>
</feature>
<feature type="region of interest" description="Disordered" evidence="1">
    <location>
        <begin position="628"/>
        <end position="700"/>
    </location>
</feature>
<dbReference type="STRING" id="90262.A0A1X2IV70"/>
<feature type="compositionally biased region" description="Polar residues" evidence="1">
    <location>
        <begin position="1287"/>
        <end position="1314"/>
    </location>
</feature>
<feature type="region of interest" description="Disordered" evidence="1">
    <location>
        <begin position="832"/>
        <end position="861"/>
    </location>
</feature>
<dbReference type="OrthoDB" id="10258692at2759"/>
<proteinExistence type="predicted"/>
<feature type="compositionally biased region" description="Low complexity" evidence="1">
    <location>
        <begin position="19"/>
        <end position="29"/>
    </location>
</feature>
<dbReference type="InterPro" id="IPR009057">
    <property type="entry name" value="Homeodomain-like_sf"/>
</dbReference>
<feature type="domain" description="SANT" evidence="2">
    <location>
        <begin position="1216"/>
        <end position="1267"/>
    </location>
</feature>
<feature type="compositionally biased region" description="Acidic residues" evidence="1">
    <location>
        <begin position="662"/>
        <end position="672"/>
    </location>
</feature>
<dbReference type="Pfam" id="PF00249">
    <property type="entry name" value="Myb_DNA-binding"/>
    <property type="match status" value="3"/>
</dbReference>
<dbReference type="PROSITE" id="PS51293">
    <property type="entry name" value="SANT"/>
    <property type="match status" value="2"/>
</dbReference>
<feature type="compositionally biased region" description="Polar residues" evidence="1">
    <location>
        <begin position="1182"/>
        <end position="1218"/>
    </location>
</feature>
<name>A0A1X2IV70_9FUNG</name>
<dbReference type="InterPro" id="IPR017884">
    <property type="entry name" value="SANT_dom"/>
</dbReference>
<feature type="compositionally biased region" description="Basic and acidic residues" evidence="1">
    <location>
        <begin position="57"/>
        <end position="87"/>
    </location>
</feature>
<feature type="compositionally biased region" description="Basic and acidic residues" evidence="1">
    <location>
        <begin position="1075"/>
        <end position="1091"/>
    </location>
</feature>
<dbReference type="SUPFAM" id="SSF46689">
    <property type="entry name" value="Homeodomain-like"/>
    <property type="match status" value="3"/>
</dbReference>
<dbReference type="InterPro" id="IPR051571">
    <property type="entry name" value="N-CoR_corepressor"/>
</dbReference>
<feature type="compositionally biased region" description="Basic and acidic residues" evidence="1">
    <location>
        <begin position="254"/>
        <end position="268"/>
    </location>
</feature>
<feature type="compositionally biased region" description="Pro residues" evidence="1">
    <location>
        <begin position="100"/>
        <end position="109"/>
    </location>
</feature>
<dbReference type="GO" id="GO:0006357">
    <property type="term" value="P:regulation of transcription by RNA polymerase II"/>
    <property type="evidence" value="ECO:0007669"/>
    <property type="project" value="TreeGrafter"/>
</dbReference>
<reference evidence="3 4" key="1">
    <citation type="submission" date="2016-07" db="EMBL/GenBank/DDBJ databases">
        <title>Pervasive Adenine N6-methylation of Active Genes in Fungi.</title>
        <authorList>
            <consortium name="DOE Joint Genome Institute"/>
            <person name="Mondo S.J."/>
            <person name="Dannebaum R.O."/>
            <person name="Kuo R.C."/>
            <person name="Labutti K."/>
            <person name="Haridas S."/>
            <person name="Kuo A."/>
            <person name="Salamov A."/>
            <person name="Ahrendt S.R."/>
            <person name="Lipzen A."/>
            <person name="Sullivan W."/>
            <person name="Andreopoulos W.B."/>
            <person name="Clum A."/>
            <person name="Lindquist E."/>
            <person name="Daum C."/>
            <person name="Ramamoorthy G.K."/>
            <person name="Gryganskyi A."/>
            <person name="Culley D."/>
            <person name="Magnuson J.K."/>
            <person name="James T.Y."/>
            <person name="O'Malley M.A."/>
            <person name="Stajich J.E."/>
            <person name="Spatafora J.W."/>
            <person name="Visel A."/>
            <person name="Grigoriev I.V."/>
        </authorList>
    </citation>
    <scope>NUCLEOTIDE SEQUENCE [LARGE SCALE GENOMIC DNA]</scope>
    <source>
        <strain evidence="3 4">NRRL 1336</strain>
    </source>
</reference>
<dbReference type="EMBL" id="MCGE01000003">
    <property type="protein sequence ID" value="ORZ22940.1"/>
    <property type="molecule type" value="Genomic_DNA"/>
</dbReference>
<accession>A0A1X2IV70</accession>
<feature type="compositionally biased region" description="Low complexity" evidence="1">
    <location>
        <begin position="483"/>
        <end position="506"/>
    </location>
</feature>
<feature type="region of interest" description="Disordered" evidence="1">
    <location>
        <begin position="1270"/>
        <end position="1318"/>
    </location>
</feature>
<feature type="compositionally biased region" description="Low complexity" evidence="1">
    <location>
        <begin position="1584"/>
        <end position="1596"/>
    </location>
</feature>
<feature type="compositionally biased region" description="Basic and acidic residues" evidence="1">
    <location>
        <begin position="310"/>
        <end position="321"/>
    </location>
</feature>
<sequence length="1685" mass="187687">MSATGSTSSRGTHSRSPSRSRSPPFSDGRYPPRFPSRYDSYGYRPRSGMTAAIDDYWELRDRERDRERERERERDRSKLAMRDDRYMRGRYSPYYRDEPPPPLPLPPHHYGPSNLPRDFNKPSSSTSLRREGSAERSSPISTKSKEDKSIIPSDSYTSRYADWRERERDWDRDRRYRDDDRRRDFDRRNRDRDGYGMRESRYDSPGYTGGPPATSGYPPAPFGRDSYRPGGGGGGGSSGRDREPSSPGGAYSYYDRDSRDRFEDRDFYRPMSRGSSIEFDRYRNRPSRPTTTASGGNITTDRNTPGWRPTSRERDRERDAIGKMAYGTMGPTSSSSSKDDSKSTDTKLDDYDTGDRGSDYSIPADHVKLELPTTKLGPSQLEAISGKEKDDNETKTMDSCKSDDNQDETFDQRDTMTSHHQAMENDDKDALHVDISPDDNLQSESMEIDAPTPPSASPPLSSRSATSVVFPSSTELPIEPMDSLNSTITSTTTPSVPESVPVSLEIESSKALSAKSERSPPITQVDSSKTEDTSARPAATSTRVKIESDLSAADPSILKLNEPPRQRSSSPSSSSTMEDSKENTEPIQVSKVKSETVLSQQQIVSRIDEIENDITKYETMLEQINKREADSKSIAAQQQEDEGQQRQDSISLKLEPSPLDTKDEDDDDDTEEEAAKKQALKVISEGSQPMADIQNIPFNDSTIMRRRPQLLMDQIRTNGDNDEEALSAVIISDNQRLAKASATMMGGWQGKPDDGRDWSDETKWSAPLYDKLQDYPCYQRNISRLNKLKLPMASYLAYRRKQLKQKERRLKREFKEIHNQWKNKNMALDRMRAQERRGSDRYGGGGYRSSTRRSRGGVEEEPEEYVDGVIFTGNHDALRFSEDGAMTPFGRGGGKGAWTSDAARSEAELLEIIQSLESAEMRNPELRAKKTTATIPPMILDVKERARTYDDRSGLVENPLVYYHTGNETEDIWTPQEMTTFMESYMQYPKQFEKVAAAVGTKTAPQCVLFYYRKKTKIDFKALMRKGKRGKNRRRERLAAAIKRATGDTSASARKGKSKGSALMADIGQAQVSRKAKEQSETKTKELRELEEGNMYWESVAERRKSKRPASNSSATSRTAASNDDSGVIGYGDTGVKRKLGKRKGRSPRPSVTSIQDTGLVFPDESMDDVAPTKSTTKSEKLLQQAQQSQNRSSTTTYNSNALENNGQPDSNASNTTTAKWTDKDKYAAVEAFKLLGRDFIKVSEKVGSKTDDQCRNFYFNHKRKYGPNAFGEEDSDYSGTPDMVASSPTTATKSVTTNPSMASGPSISNTLMTEDSRSTGLKAEEEDAAAALVGLFQMGGNRDYPMDATPSPSLSPSVSSPRTSLMANEAISGQLSQHGSTQSKGRRRARTVSGKMDSTGTNDEWTGVGVGDDASPALRGNNATASGGKRTTSEVTKRGTNSSYWSVSERGEFVHHLEMFGRDWARIANAMKSKTAIQVRNFYQNNEEKMRLDQVVHRREGGIQQMAPSLSTTTPAIPSTTSHNTSNKSEHPQIMPPMGTSFDDHVPPLSARLPSTTQAFNKSMDSPMYHPPAGPRSGYFNPSVSSSTRSPESGSTDYATPYDNDRTAPYMTPYNSNGPATAVHHMNGPQRYHHPSDTTSNRNPTDPVSANSPTGVTRVSDLLNSNDEPAETNNQNSWETWFGS</sequence>
<dbReference type="PANTHER" id="PTHR13992:SF39">
    <property type="entry name" value="SMRTER, ISOFORM G"/>
    <property type="match status" value="1"/>
</dbReference>
<feature type="compositionally biased region" description="Basic residues" evidence="1">
    <location>
        <begin position="1137"/>
        <end position="1147"/>
    </location>
</feature>
<evidence type="ECO:0000259" key="2">
    <source>
        <dbReference type="PROSITE" id="PS51293"/>
    </source>
</evidence>
<dbReference type="CDD" id="cd00167">
    <property type="entry name" value="SANT"/>
    <property type="match status" value="3"/>
</dbReference>
<feature type="compositionally biased region" description="Polar residues" evidence="1">
    <location>
        <begin position="1422"/>
        <end position="1431"/>
    </location>
</feature>
<comment type="caution">
    <text evidence="3">The sequence shown here is derived from an EMBL/GenBank/DDBJ whole genome shotgun (WGS) entry which is preliminary data.</text>
</comment>
<feature type="compositionally biased region" description="Low complexity" evidence="1">
    <location>
        <begin position="1510"/>
        <end position="1523"/>
    </location>
</feature>
<gene>
    <name evidence="3" type="ORF">BCR42DRAFT_126467</name>
</gene>
<feature type="compositionally biased region" description="Basic and acidic residues" evidence="1">
    <location>
        <begin position="385"/>
        <end position="432"/>
    </location>
</feature>
<dbReference type="InterPro" id="IPR001005">
    <property type="entry name" value="SANT/Myb"/>
</dbReference>
<feature type="compositionally biased region" description="Basic and acidic residues" evidence="1">
    <location>
        <begin position="171"/>
        <end position="202"/>
    </location>
</feature>
<dbReference type="SMART" id="SM00717">
    <property type="entry name" value="SANT"/>
    <property type="match status" value="3"/>
</dbReference>
<feature type="region of interest" description="Disordered" evidence="1">
    <location>
        <begin position="1041"/>
        <end position="1218"/>
    </location>
</feature>
<feature type="region of interest" description="Disordered" evidence="1">
    <location>
        <begin position="171"/>
        <end position="612"/>
    </location>
</feature>
<feature type="compositionally biased region" description="Low complexity" evidence="1">
    <location>
        <begin position="1"/>
        <end position="11"/>
    </location>
</feature>
<feature type="compositionally biased region" description="Polar residues" evidence="1">
    <location>
        <begin position="1374"/>
        <end position="1384"/>
    </location>
</feature>
<evidence type="ECO:0000256" key="1">
    <source>
        <dbReference type="SAM" id="MobiDB-lite"/>
    </source>
</evidence>
<feature type="region of interest" description="Disordered" evidence="1">
    <location>
        <begin position="1510"/>
        <end position="1540"/>
    </location>
</feature>
<evidence type="ECO:0000313" key="4">
    <source>
        <dbReference type="Proteomes" id="UP000193560"/>
    </source>
</evidence>
<protein>
    <recommendedName>
        <fullName evidence="2">SANT domain-containing protein</fullName>
    </recommendedName>
</protein>
<dbReference type="Gene3D" id="1.20.58.1880">
    <property type="match status" value="2"/>
</dbReference>
<dbReference type="Gene3D" id="1.10.10.60">
    <property type="entry name" value="Homeodomain-like"/>
    <property type="match status" value="1"/>
</dbReference>
<dbReference type="PANTHER" id="PTHR13992">
    <property type="entry name" value="NUCLEAR RECEPTOR CO-REPRESSOR RELATED NCOR"/>
    <property type="match status" value="1"/>
</dbReference>
<organism evidence="3 4">
    <name type="scientific">Absidia repens</name>
    <dbReference type="NCBI Taxonomy" id="90262"/>
    <lineage>
        <taxon>Eukaryota</taxon>
        <taxon>Fungi</taxon>
        <taxon>Fungi incertae sedis</taxon>
        <taxon>Mucoromycota</taxon>
        <taxon>Mucoromycotina</taxon>
        <taxon>Mucoromycetes</taxon>
        <taxon>Mucorales</taxon>
        <taxon>Cunninghamellaceae</taxon>
        <taxon>Absidia</taxon>
    </lineage>
</organism>
<feature type="compositionally biased region" description="Low complexity" evidence="1">
    <location>
        <begin position="1110"/>
        <end position="1126"/>
    </location>
</feature>
<feature type="region of interest" description="Disordered" evidence="1">
    <location>
        <begin position="1"/>
        <end position="158"/>
    </location>
</feature>
<feature type="compositionally biased region" description="Low complexity" evidence="1">
    <location>
        <begin position="458"/>
        <end position="467"/>
    </location>
</feature>
<feature type="domain" description="SANT" evidence="2">
    <location>
        <begin position="968"/>
        <end position="1019"/>
    </location>
</feature>
<feature type="compositionally biased region" description="Polar residues" evidence="1">
    <location>
        <begin position="1638"/>
        <end position="1685"/>
    </location>
</feature>
<feature type="compositionally biased region" description="Polar residues" evidence="1">
    <location>
        <begin position="287"/>
        <end position="303"/>
    </location>
</feature>
<dbReference type="Proteomes" id="UP000193560">
    <property type="component" value="Unassembled WGS sequence"/>
</dbReference>
<dbReference type="GO" id="GO:0034967">
    <property type="term" value="C:Set3 complex"/>
    <property type="evidence" value="ECO:0007669"/>
    <property type="project" value="TreeGrafter"/>
</dbReference>
<evidence type="ECO:0000313" key="3">
    <source>
        <dbReference type="EMBL" id="ORZ22940.1"/>
    </source>
</evidence>
<feature type="compositionally biased region" description="Basic and acidic residues" evidence="1">
    <location>
        <begin position="337"/>
        <end position="358"/>
    </location>
</feature>
<keyword evidence="4" id="KW-1185">Reference proteome</keyword>
<feature type="region of interest" description="Disordered" evidence="1">
    <location>
        <begin position="1374"/>
        <end position="1443"/>
    </location>
</feature>